<evidence type="ECO:0000256" key="1">
    <source>
        <dbReference type="SAM" id="MobiDB-lite"/>
    </source>
</evidence>
<evidence type="ECO:0000313" key="2">
    <source>
        <dbReference type="EMBL" id="ELS55664.1"/>
    </source>
</evidence>
<protein>
    <submittedName>
        <fullName evidence="2">Uncharacterized protein</fullName>
    </submittedName>
</protein>
<feature type="compositionally biased region" description="Acidic residues" evidence="1">
    <location>
        <begin position="74"/>
        <end position="83"/>
    </location>
</feature>
<gene>
    <name evidence="2" type="ORF">STVIR_3369</name>
</gene>
<feature type="compositionally biased region" description="Pro residues" evidence="1">
    <location>
        <begin position="168"/>
        <end position="182"/>
    </location>
</feature>
<feature type="compositionally biased region" description="Low complexity" evidence="1">
    <location>
        <begin position="132"/>
        <end position="141"/>
    </location>
</feature>
<feature type="compositionally biased region" description="Basic and acidic residues" evidence="1">
    <location>
        <begin position="204"/>
        <end position="218"/>
    </location>
</feature>
<reference evidence="2 3" key="1">
    <citation type="journal article" date="2013" name="Genome Announc.">
        <title>Draft Genome Sequence of Streptomyces viridochromogenes Strain Tu57, Producer of Avilamycin.</title>
        <authorList>
            <person name="Gruning B.A."/>
            <person name="Erxleben A."/>
            <person name="Hahnlein A."/>
            <person name="Gunther S."/>
        </authorList>
    </citation>
    <scope>NUCLEOTIDE SEQUENCE [LARGE SCALE GENOMIC DNA]</scope>
    <source>
        <strain evidence="2 3">Tue57</strain>
    </source>
</reference>
<feature type="region of interest" description="Disordered" evidence="1">
    <location>
        <begin position="122"/>
        <end position="221"/>
    </location>
</feature>
<dbReference type="Proteomes" id="UP000011205">
    <property type="component" value="Unassembled WGS sequence"/>
</dbReference>
<name>L8PHL6_STRVR</name>
<accession>L8PHL6</accession>
<dbReference type="AlphaFoldDB" id="L8PHL6"/>
<evidence type="ECO:0000313" key="3">
    <source>
        <dbReference type="Proteomes" id="UP000011205"/>
    </source>
</evidence>
<comment type="caution">
    <text evidence="2">The sequence shown here is derived from an EMBL/GenBank/DDBJ whole genome shotgun (WGS) entry which is preliminary data.</text>
</comment>
<organism evidence="2 3">
    <name type="scientific">Streptomyces viridochromogenes Tue57</name>
    <dbReference type="NCBI Taxonomy" id="1160705"/>
    <lineage>
        <taxon>Bacteria</taxon>
        <taxon>Bacillati</taxon>
        <taxon>Actinomycetota</taxon>
        <taxon>Actinomycetes</taxon>
        <taxon>Kitasatosporales</taxon>
        <taxon>Streptomycetaceae</taxon>
        <taxon>Streptomyces</taxon>
    </lineage>
</organism>
<proteinExistence type="predicted"/>
<feature type="region of interest" description="Disordered" evidence="1">
    <location>
        <begin position="239"/>
        <end position="277"/>
    </location>
</feature>
<feature type="region of interest" description="Disordered" evidence="1">
    <location>
        <begin position="63"/>
        <end position="87"/>
    </location>
</feature>
<dbReference type="EMBL" id="AMLP01000107">
    <property type="protein sequence ID" value="ELS55664.1"/>
    <property type="molecule type" value="Genomic_DNA"/>
</dbReference>
<sequence length="317" mass="32296">MPVAALRVLRTAAGRRALQLVLLVGGLFAIGFLCGEQAHAADGVSVGTASTSSADLRAAPRALAPTDHARLDGDGDGNSDGDGDGQALRSLTDRVAQTVGTRAAQPVGDVVRTVTEDLAEAAQAKVPPPASLPSLPSAPESPTWPSRPGLELPGLPQAPVLPQAPDFPGFPAPGVPAVPPAPGHTLPAPVTGTPQPESPAPASADRRDDEERVREEATGVHGPRFVVDAAVFRASVSADPHRTAPSGYAPAHQARAEHPGGVLGNRSAGDSGSSRHGDAHAVALHQRAPLRLIAGVVVRVDADGIRDRHRDIPVSPA</sequence>